<dbReference type="OMA" id="MKERPES"/>
<accession>A0A0F9Y2L1</accession>
<evidence type="ECO:0000313" key="1">
    <source>
        <dbReference type="EMBL" id="KKP06403.1"/>
    </source>
</evidence>
<protein>
    <submittedName>
        <fullName evidence="1">Uncharacterized protein</fullName>
    </submittedName>
</protein>
<proteinExistence type="predicted"/>
<dbReference type="OrthoDB" id="4881101at2759"/>
<reference evidence="2" key="1">
    <citation type="journal article" date="2015" name="Genome Announc.">
        <title>Draft whole-genome sequence of the biocontrol agent Trichoderma harzianum T6776.</title>
        <authorList>
            <person name="Baroncelli R."/>
            <person name="Piaggeschi G."/>
            <person name="Fiorini L."/>
            <person name="Bertolini E."/>
            <person name="Zapparata A."/>
            <person name="Pe M.E."/>
            <person name="Sarrocco S."/>
            <person name="Vannacci G."/>
        </authorList>
    </citation>
    <scope>NUCLEOTIDE SEQUENCE [LARGE SCALE GENOMIC DNA]</scope>
    <source>
        <strain evidence="2">T6776</strain>
    </source>
</reference>
<gene>
    <name evidence="1" type="ORF">THAR02_01454</name>
</gene>
<dbReference type="AlphaFoldDB" id="A0A0F9Y2L1"/>
<dbReference type="Proteomes" id="UP000034112">
    <property type="component" value="Unassembled WGS sequence"/>
</dbReference>
<organism evidence="1 2">
    <name type="scientific">Trichoderma harzianum</name>
    <name type="common">Hypocrea lixii</name>
    <dbReference type="NCBI Taxonomy" id="5544"/>
    <lineage>
        <taxon>Eukaryota</taxon>
        <taxon>Fungi</taxon>
        <taxon>Dikarya</taxon>
        <taxon>Ascomycota</taxon>
        <taxon>Pezizomycotina</taxon>
        <taxon>Sordariomycetes</taxon>
        <taxon>Hypocreomycetidae</taxon>
        <taxon>Hypocreales</taxon>
        <taxon>Hypocreaceae</taxon>
        <taxon>Trichoderma</taxon>
    </lineage>
</organism>
<sequence>MKNPKSPQGKVHRFLPVDQWDDDGQFLPIPRSVRSRLAIVLMKSKKYDDCVYVATVTEEIHPSVSQGWYVPIAPVPKDYFTDMQLHMCNHLQMESTLLSQSYLRTDTVYEVPLRALERKYDDYGMPLELEQESYDQLRTFLVEPDRGLNVRTIVNPDVMKERPESIAKRQSIS</sequence>
<dbReference type="EMBL" id="JOKZ01000026">
    <property type="protein sequence ID" value="KKP06403.1"/>
    <property type="molecule type" value="Genomic_DNA"/>
</dbReference>
<comment type="caution">
    <text evidence="1">The sequence shown here is derived from an EMBL/GenBank/DDBJ whole genome shotgun (WGS) entry which is preliminary data.</text>
</comment>
<evidence type="ECO:0000313" key="2">
    <source>
        <dbReference type="Proteomes" id="UP000034112"/>
    </source>
</evidence>
<name>A0A0F9Y2L1_TRIHA</name>